<dbReference type="Proteomes" id="UP000182977">
    <property type="component" value="Chromosome I"/>
</dbReference>
<dbReference type="STRING" id="419479.SAMN04488563_6579"/>
<dbReference type="EMBL" id="LT629791">
    <property type="protein sequence ID" value="SDU83805.1"/>
    <property type="molecule type" value="Genomic_DNA"/>
</dbReference>
<sequence>MRPGGLSGFGVTEFQLVLLRRMQDFQPELVEATWERLGVTQAEARAANAFWQRTERSRTAPRGLDRYRIVLGAPVGESDVTIGDVKCRLFHWYLPLWPELRWEVLAGATGSVVNGWLARERGGAVPELPADGDLEPWSCVIGDVERTYADVKHLEGDAPSRWHVAFTTPTGQARLARFVHGLVQTSEIRGSRGAPARARSTRTAP</sequence>
<keyword evidence="2" id="KW-1185">Reference proteome</keyword>
<evidence type="ECO:0000313" key="2">
    <source>
        <dbReference type="Proteomes" id="UP000182977"/>
    </source>
</evidence>
<organism evidence="1 2">
    <name type="scientific">Jiangella alkaliphila</name>
    <dbReference type="NCBI Taxonomy" id="419479"/>
    <lineage>
        <taxon>Bacteria</taxon>
        <taxon>Bacillati</taxon>
        <taxon>Actinomycetota</taxon>
        <taxon>Actinomycetes</taxon>
        <taxon>Jiangellales</taxon>
        <taxon>Jiangellaceae</taxon>
        <taxon>Jiangella</taxon>
    </lineage>
</organism>
<evidence type="ECO:0000313" key="1">
    <source>
        <dbReference type="EMBL" id="SDU83805.1"/>
    </source>
</evidence>
<reference evidence="2" key="1">
    <citation type="submission" date="2016-10" db="EMBL/GenBank/DDBJ databases">
        <authorList>
            <person name="Varghese N."/>
            <person name="Submissions S."/>
        </authorList>
    </citation>
    <scope>NUCLEOTIDE SEQUENCE [LARGE SCALE GENOMIC DNA]</scope>
    <source>
        <strain evidence="2">DSM 45079</strain>
    </source>
</reference>
<dbReference type="OrthoDB" id="3359274at2"/>
<gene>
    <name evidence="1" type="ORF">SAMN04488563_6579</name>
</gene>
<protein>
    <submittedName>
        <fullName evidence="1">Uncharacterized protein</fullName>
    </submittedName>
</protein>
<proteinExistence type="predicted"/>
<accession>A0A1H2LST0</accession>
<dbReference type="AlphaFoldDB" id="A0A1H2LST0"/>
<name>A0A1H2LST0_9ACTN</name>